<protein>
    <recommendedName>
        <fullName evidence="5">Transmembrane protein</fullName>
    </recommendedName>
</protein>
<accession>U6MC80</accession>
<proteinExistence type="predicted"/>
<keyword evidence="2" id="KW-0472">Membrane</keyword>
<dbReference type="GeneID" id="25334023"/>
<dbReference type="OrthoDB" id="346600at2759"/>
<feature type="region of interest" description="Disordered" evidence="1">
    <location>
        <begin position="278"/>
        <end position="298"/>
    </location>
</feature>
<evidence type="ECO:0000313" key="4">
    <source>
        <dbReference type="Proteomes" id="UP000030763"/>
    </source>
</evidence>
<dbReference type="EMBL" id="HG721241">
    <property type="protein sequence ID" value="CDJ60044.1"/>
    <property type="molecule type" value="Genomic_DNA"/>
</dbReference>
<feature type="compositionally biased region" description="Polar residues" evidence="1">
    <location>
        <begin position="103"/>
        <end position="116"/>
    </location>
</feature>
<evidence type="ECO:0000313" key="3">
    <source>
        <dbReference type="EMBL" id="CDJ60044.1"/>
    </source>
</evidence>
<dbReference type="RefSeq" id="XP_013336689.1">
    <property type="nucleotide sequence ID" value="XM_013481235.1"/>
</dbReference>
<feature type="region of interest" description="Disordered" evidence="1">
    <location>
        <begin position="155"/>
        <end position="197"/>
    </location>
</feature>
<evidence type="ECO:0000256" key="1">
    <source>
        <dbReference type="SAM" id="MobiDB-lite"/>
    </source>
</evidence>
<evidence type="ECO:0000256" key="2">
    <source>
        <dbReference type="SAM" id="Phobius"/>
    </source>
</evidence>
<keyword evidence="2" id="KW-0812">Transmembrane</keyword>
<gene>
    <name evidence="3" type="ORF">EMWEY_00000370</name>
</gene>
<dbReference type="VEuPathDB" id="ToxoDB:EMWEY_00000370"/>
<feature type="compositionally biased region" description="Polar residues" evidence="1">
    <location>
        <begin position="286"/>
        <end position="298"/>
    </location>
</feature>
<feature type="transmembrane region" description="Helical" evidence="2">
    <location>
        <begin position="62"/>
        <end position="84"/>
    </location>
</feature>
<name>U6MC80_EIMMA</name>
<sequence>MDLALIPLHELPSLETRGSVELWRSFPGNTAAPEQLNIGASRRFTGRSGDIPTGRHLKRVKFTVASSWVILAVLVGVSLLFVSLCGSARKIHRGAEQRRLAGNSGSKDSSSPTNPHFSEDDWIPLNADELANLCAQVGDWAPGFVPHSYLSPSVGMPEVPSTSKEPSEFSGVLRNEQQPHEAISKQHKGKRTRQGGYDILGESPNKVGRLSHHLSSETGALTEGRTLQGLTGGAQQTSGIRLTNSNVGLLSNVHTLIVHQEGLGTPLVDLRAVQQTRIVDQEGEHSSPTTRPDSSSAPKGTLYCFGDCKQASVSQSVLVPLLRSDPFGKQGHSSQTSGKSLASKALTKLLLPVVHKHPFVRQPVFMPNVKIEDIEVKVPQAWIADEPIAHVLRTIRRLCLKPALNHEDANELIHASITLAQRALSSMTTPVDLRASIAVAALGRRFLVFNAVYPAFKLMKGKKYALKKLWADLVDKVPTVYDRAPRGMTNAKHKFHHQLAEQLSDALEVYKSGSQPSEKKILDLKRKLFCHEFSPTCFLRESWNQWREDDEQHKD</sequence>
<keyword evidence="2" id="KW-1133">Transmembrane helix</keyword>
<feature type="region of interest" description="Disordered" evidence="1">
    <location>
        <begin position="96"/>
        <end position="121"/>
    </location>
</feature>
<reference evidence="3" key="1">
    <citation type="submission" date="2013-10" db="EMBL/GenBank/DDBJ databases">
        <title>Genomic analysis of the causative agents of coccidiosis in chickens.</title>
        <authorList>
            <person name="Reid A.J."/>
            <person name="Blake D."/>
            <person name="Billington K."/>
            <person name="Browne H."/>
            <person name="Dunn M."/>
            <person name="Hung S."/>
            <person name="Kawahara F."/>
            <person name="Miranda-Saavedra D."/>
            <person name="Mourier T."/>
            <person name="Nagra H."/>
            <person name="Otto T.D."/>
            <person name="Rawlings N."/>
            <person name="Sanchez A."/>
            <person name="Sanders M."/>
            <person name="Subramaniam C."/>
            <person name="Tay Y."/>
            <person name="Dear P."/>
            <person name="Doerig C."/>
            <person name="Gruber A."/>
            <person name="Parkinson J."/>
            <person name="Shirley M."/>
            <person name="Wan K.L."/>
            <person name="Berriman M."/>
            <person name="Tomley F."/>
            <person name="Pain A."/>
        </authorList>
    </citation>
    <scope>NUCLEOTIDE SEQUENCE [LARGE SCALE GENOMIC DNA]</scope>
    <source>
        <strain evidence="3">Weybridge</strain>
    </source>
</reference>
<keyword evidence="4" id="KW-1185">Reference proteome</keyword>
<dbReference type="AlphaFoldDB" id="U6MC80"/>
<dbReference type="Proteomes" id="UP000030763">
    <property type="component" value="Unassembled WGS sequence"/>
</dbReference>
<evidence type="ECO:0008006" key="5">
    <source>
        <dbReference type="Google" id="ProtNLM"/>
    </source>
</evidence>
<reference evidence="3" key="2">
    <citation type="submission" date="2013-10" db="EMBL/GenBank/DDBJ databases">
        <authorList>
            <person name="Aslett M."/>
        </authorList>
    </citation>
    <scope>NUCLEOTIDE SEQUENCE [LARGE SCALE GENOMIC DNA]</scope>
    <source>
        <strain evidence="3">Weybridge</strain>
    </source>
</reference>
<organism evidence="3 4">
    <name type="scientific">Eimeria maxima</name>
    <name type="common">Coccidian parasite</name>
    <dbReference type="NCBI Taxonomy" id="5804"/>
    <lineage>
        <taxon>Eukaryota</taxon>
        <taxon>Sar</taxon>
        <taxon>Alveolata</taxon>
        <taxon>Apicomplexa</taxon>
        <taxon>Conoidasida</taxon>
        <taxon>Coccidia</taxon>
        <taxon>Eucoccidiorida</taxon>
        <taxon>Eimeriorina</taxon>
        <taxon>Eimeriidae</taxon>
        <taxon>Eimeria</taxon>
    </lineage>
</organism>